<dbReference type="PROSITE" id="PS50112">
    <property type="entry name" value="PAS"/>
    <property type="match status" value="1"/>
</dbReference>
<dbReference type="GO" id="GO:0004722">
    <property type="term" value="F:protein serine/threonine phosphatase activity"/>
    <property type="evidence" value="ECO:0007669"/>
    <property type="project" value="UniProtKB-EC"/>
</dbReference>
<keyword evidence="3" id="KW-0808">Transferase</keyword>
<keyword evidence="11" id="KW-0464">Manganese</keyword>
<dbReference type="InterPro" id="IPR052016">
    <property type="entry name" value="Bact_Sigma-Reg"/>
</dbReference>
<dbReference type="InterPro" id="IPR029016">
    <property type="entry name" value="GAF-like_dom_sf"/>
</dbReference>
<dbReference type="Gene3D" id="3.30.450.40">
    <property type="match status" value="2"/>
</dbReference>
<evidence type="ECO:0000256" key="14">
    <source>
        <dbReference type="ARBA" id="ARBA00075117"/>
    </source>
</evidence>
<dbReference type="PANTHER" id="PTHR43156">
    <property type="entry name" value="STAGE II SPORULATION PROTEIN E-RELATED"/>
    <property type="match status" value="1"/>
</dbReference>
<dbReference type="InterPro" id="IPR035965">
    <property type="entry name" value="PAS-like_dom_sf"/>
</dbReference>
<dbReference type="SUPFAM" id="SSF55785">
    <property type="entry name" value="PYP-like sensor domain (PAS domain)"/>
    <property type="match status" value="1"/>
</dbReference>
<dbReference type="InterPro" id="IPR036457">
    <property type="entry name" value="PPM-type-like_dom_sf"/>
</dbReference>
<evidence type="ECO:0000256" key="3">
    <source>
        <dbReference type="ARBA" id="ARBA00022679"/>
    </source>
</evidence>
<dbReference type="EC" id="3.1.3.16" evidence="1"/>
<gene>
    <name evidence="17" type="ORF">DFJ69_1079</name>
</gene>
<dbReference type="OrthoDB" id="118142at2"/>
<accession>A0A3D9SMN0</accession>
<dbReference type="InterPro" id="IPR001932">
    <property type="entry name" value="PPM-type_phosphatase-like_dom"/>
</dbReference>
<comment type="caution">
    <text evidence="17">The sequence shown here is derived from an EMBL/GenBank/DDBJ whole genome shotgun (WGS) entry which is preliminary data.</text>
</comment>
<evidence type="ECO:0000313" key="17">
    <source>
        <dbReference type="EMBL" id="REE95670.1"/>
    </source>
</evidence>
<dbReference type="InterPro" id="IPR003018">
    <property type="entry name" value="GAF"/>
</dbReference>
<dbReference type="Pfam" id="PF13185">
    <property type="entry name" value="GAF_2"/>
    <property type="match status" value="1"/>
</dbReference>
<dbReference type="FunFam" id="3.60.40.10:FF:000005">
    <property type="entry name" value="Serine/threonine protein phosphatase"/>
    <property type="match status" value="1"/>
</dbReference>
<keyword evidence="5" id="KW-0547">Nucleotide-binding</keyword>
<keyword evidence="2" id="KW-0597">Phosphoprotein</keyword>
<feature type="domain" description="PAS" evidence="16">
    <location>
        <begin position="191"/>
        <end position="227"/>
    </location>
</feature>
<dbReference type="AlphaFoldDB" id="A0A3D9SMN0"/>
<dbReference type="GO" id="GO:0005524">
    <property type="term" value="F:ATP binding"/>
    <property type="evidence" value="ECO:0007669"/>
    <property type="project" value="UniProtKB-KW"/>
</dbReference>
<dbReference type="Pfam" id="PF07228">
    <property type="entry name" value="SpoIIE"/>
    <property type="match status" value="1"/>
</dbReference>
<dbReference type="CDD" id="cd00130">
    <property type="entry name" value="PAS"/>
    <property type="match status" value="1"/>
</dbReference>
<dbReference type="GO" id="GO:0016301">
    <property type="term" value="F:kinase activity"/>
    <property type="evidence" value="ECO:0007669"/>
    <property type="project" value="UniProtKB-KW"/>
</dbReference>
<dbReference type="SUPFAM" id="SSF81606">
    <property type="entry name" value="PP2C-like"/>
    <property type="match status" value="1"/>
</dbReference>
<evidence type="ECO:0000259" key="16">
    <source>
        <dbReference type="PROSITE" id="PS50112"/>
    </source>
</evidence>
<dbReference type="Proteomes" id="UP000256661">
    <property type="component" value="Unassembled WGS sequence"/>
</dbReference>
<evidence type="ECO:0000256" key="10">
    <source>
        <dbReference type="ARBA" id="ARBA00022912"/>
    </source>
</evidence>
<dbReference type="PANTHER" id="PTHR43156:SF2">
    <property type="entry name" value="STAGE II SPORULATION PROTEIN E"/>
    <property type="match status" value="1"/>
</dbReference>
<evidence type="ECO:0000256" key="15">
    <source>
        <dbReference type="ARBA" id="ARBA00081350"/>
    </source>
</evidence>
<dbReference type="RefSeq" id="WP_116021431.1">
    <property type="nucleotide sequence ID" value="NZ_QTTT01000001.1"/>
</dbReference>
<dbReference type="SMART" id="SM00091">
    <property type="entry name" value="PAS"/>
    <property type="match status" value="1"/>
</dbReference>
<evidence type="ECO:0000256" key="6">
    <source>
        <dbReference type="ARBA" id="ARBA00022777"/>
    </source>
</evidence>
<keyword evidence="10" id="KW-0904">Protein phosphatase</keyword>
<name>A0A3D9SMN0_9ACTN</name>
<dbReference type="InterPro" id="IPR000014">
    <property type="entry name" value="PAS"/>
</dbReference>
<keyword evidence="18" id="KW-1185">Reference proteome</keyword>
<dbReference type="InterPro" id="IPR013656">
    <property type="entry name" value="PAS_4"/>
</dbReference>
<evidence type="ECO:0000256" key="12">
    <source>
        <dbReference type="ARBA" id="ARBA00047761"/>
    </source>
</evidence>
<evidence type="ECO:0000256" key="5">
    <source>
        <dbReference type="ARBA" id="ARBA00022741"/>
    </source>
</evidence>
<comment type="catalytic activity">
    <reaction evidence="12">
        <text>O-phospho-L-seryl-[protein] + H2O = L-seryl-[protein] + phosphate</text>
        <dbReference type="Rhea" id="RHEA:20629"/>
        <dbReference type="Rhea" id="RHEA-COMP:9863"/>
        <dbReference type="Rhea" id="RHEA-COMP:11604"/>
        <dbReference type="ChEBI" id="CHEBI:15377"/>
        <dbReference type="ChEBI" id="CHEBI:29999"/>
        <dbReference type="ChEBI" id="CHEBI:43474"/>
        <dbReference type="ChEBI" id="CHEBI:83421"/>
        <dbReference type="EC" id="3.1.3.16"/>
    </reaction>
</comment>
<evidence type="ECO:0000256" key="1">
    <source>
        <dbReference type="ARBA" id="ARBA00013081"/>
    </source>
</evidence>
<evidence type="ECO:0000256" key="7">
    <source>
        <dbReference type="ARBA" id="ARBA00022801"/>
    </source>
</evidence>
<sequence length="704" mass="75388">MGDARGTGGEGGAAALDPLLIRTLQEVGAAATTVYLLRPGEEVLWLAVASRHLAEVLQPWGRVALTTPTPGTDAVVGNELIWVNGQEELARRYPRVALTLPYRFALAAAPITAGERRWGALVVLWSSHPPRLTRRERARIGEACTHIAELLQRAEESGRPIVPGAHPHQLPEPEARSAGPAEAIAAVDFAERLPQGAFALDVVGRMMFVNGTAAELLGRPRAELLGRMPWEALPWLDDPIYEDRYRAAVFSQQPVTFTARRPPDRLLEFELYPDSRGMSVCVTPTTSGGGEPIPDDGAAGGPSRVGAIYQLMHLAVTLAEAASVRDVFDLIAEQIGPAFGAQGLVLLLTEGSRLRIVGQRGYDPGALDVLDVTSPQAPTTPSQYVLVNGVPAFFSSPEPLERIYPGITRITGKSAWAYLPLKVSGRPVGCCILSYTEPHFFPEEERTLLTSLAGLLAQALDRARHFDAKQELAHSLQESLLPTVLPTVDGLEVAARYVPATTGLDIGGDFYDLIPLDATTSAAVIGDVQGHNVTAAALMGQVRTAVHAFAAAGAPPGRVLAHTNRLLTDLGRDLFTSCLYVHLDLKTRTACLASAGHPAPLLRRARGRVDTLEIEPGLLLGIEPDVEYPTVEVSLPPDAVLTLYTDGLVETSDTDLDDSIAHLAGALAEARYDSIEELADILLGDRRRAGPLGDDIALLLLNVR</sequence>
<organism evidence="17 18">
    <name type="scientific">Thermomonospora umbrina</name>
    <dbReference type="NCBI Taxonomy" id="111806"/>
    <lineage>
        <taxon>Bacteria</taxon>
        <taxon>Bacillati</taxon>
        <taxon>Actinomycetota</taxon>
        <taxon>Actinomycetes</taxon>
        <taxon>Streptosporangiales</taxon>
        <taxon>Thermomonosporaceae</taxon>
        <taxon>Thermomonospora</taxon>
    </lineage>
</organism>
<dbReference type="GO" id="GO:0046872">
    <property type="term" value="F:metal ion binding"/>
    <property type="evidence" value="ECO:0007669"/>
    <property type="project" value="UniProtKB-KW"/>
</dbReference>
<keyword evidence="9" id="KW-0460">Magnesium</keyword>
<proteinExistence type="predicted"/>
<evidence type="ECO:0000256" key="11">
    <source>
        <dbReference type="ARBA" id="ARBA00023211"/>
    </source>
</evidence>
<comment type="function">
    <text evidence="13">Primarily acts as an independent SigF regulator that is sensitive to the osmosensory signal, mediating the cross talk of PknD with the SigF regulon. Possesses both phosphatase and kinase activities. The kinase domain functions as a classic anti-sigma factor-like kinase to phosphorylate the anti-anti-sigma factor domain at the canonical regulatory site, and the phosphatase domain antagonizes this activity.</text>
</comment>
<keyword evidence="6" id="KW-0418">Kinase</keyword>
<dbReference type="Gene3D" id="3.60.40.10">
    <property type="entry name" value="PPM-type phosphatase domain"/>
    <property type="match status" value="1"/>
</dbReference>
<keyword evidence="4" id="KW-0479">Metal-binding</keyword>
<dbReference type="EMBL" id="QTTT01000001">
    <property type="protein sequence ID" value="REE95670.1"/>
    <property type="molecule type" value="Genomic_DNA"/>
</dbReference>
<dbReference type="SMART" id="SM00065">
    <property type="entry name" value="GAF"/>
    <property type="match status" value="1"/>
</dbReference>
<protein>
    <recommendedName>
        <fullName evidence="1">protein-serine/threonine phosphatase</fullName>
        <ecNumber evidence="1">3.1.3.16</ecNumber>
    </recommendedName>
    <alternativeName>
        <fullName evidence="15">Protein-serine/threonine phosphatase</fullName>
    </alternativeName>
    <alternativeName>
        <fullName evidence="14">Serine/threonine-protein kinase</fullName>
    </alternativeName>
</protein>
<keyword evidence="7" id="KW-0378">Hydrolase</keyword>
<evidence type="ECO:0000256" key="13">
    <source>
        <dbReference type="ARBA" id="ARBA00056274"/>
    </source>
</evidence>
<reference evidence="17 18" key="1">
    <citation type="submission" date="2018-08" db="EMBL/GenBank/DDBJ databases">
        <title>Sequencing the genomes of 1000 actinobacteria strains.</title>
        <authorList>
            <person name="Klenk H.-P."/>
        </authorList>
    </citation>
    <scope>NUCLEOTIDE SEQUENCE [LARGE SCALE GENOMIC DNA]</scope>
    <source>
        <strain evidence="17 18">DSM 43927</strain>
    </source>
</reference>
<keyword evidence="8" id="KW-0067">ATP-binding</keyword>
<evidence type="ECO:0000256" key="8">
    <source>
        <dbReference type="ARBA" id="ARBA00022840"/>
    </source>
</evidence>
<evidence type="ECO:0000256" key="2">
    <source>
        <dbReference type="ARBA" id="ARBA00022553"/>
    </source>
</evidence>
<evidence type="ECO:0000256" key="9">
    <source>
        <dbReference type="ARBA" id="ARBA00022842"/>
    </source>
</evidence>
<dbReference type="SUPFAM" id="SSF55781">
    <property type="entry name" value="GAF domain-like"/>
    <property type="match status" value="2"/>
</dbReference>
<evidence type="ECO:0000256" key="4">
    <source>
        <dbReference type="ARBA" id="ARBA00022723"/>
    </source>
</evidence>
<dbReference type="Gene3D" id="3.30.450.20">
    <property type="entry name" value="PAS domain"/>
    <property type="match status" value="1"/>
</dbReference>
<dbReference type="SMART" id="SM00331">
    <property type="entry name" value="PP2C_SIG"/>
    <property type="match status" value="1"/>
</dbReference>
<evidence type="ECO:0000313" key="18">
    <source>
        <dbReference type="Proteomes" id="UP000256661"/>
    </source>
</evidence>
<dbReference type="Pfam" id="PF08448">
    <property type="entry name" value="PAS_4"/>
    <property type="match status" value="1"/>
</dbReference>